<feature type="domain" description="AB hydrolase-1" evidence="1">
    <location>
        <begin position="38"/>
        <end position="281"/>
    </location>
</feature>
<dbReference type="AlphaFoldDB" id="A0A0N0NIW4"/>
<dbReference type="SUPFAM" id="SSF53474">
    <property type="entry name" value="alpha/beta-Hydrolases"/>
    <property type="match status" value="1"/>
</dbReference>
<dbReference type="GO" id="GO:0046464">
    <property type="term" value="P:acylglycerol catabolic process"/>
    <property type="evidence" value="ECO:0007669"/>
    <property type="project" value="TreeGrafter"/>
</dbReference>
<dbReference type="PANTHER" id="PTHR43798:SF5">
    <property type="entry name" value="MONOACYLGLYCEROL LIPASE ABHD6"/>
    <property type="match status" value="1"/>
</dbReference>
<dbReference type="VEuPathDB" id="FungiDB:AB675_10496"/>
<evidence type="ECO:0000313" key="2">
    <source>
        <dbReference type="EMBL" id="KPI35919.1"/>
    </source>
</evidence>
<dbReference type="InterPro" id="IPR050266">
    <property type="entry name" value="AB_hydrolase_sf"/>
</dbReference>
<name>A0A0N0NIW4_9EURO</name>
<dbReference type="GO" id="GO:0047372">
    <property type="term" value="F:monoacylglycerol lipase activity"/>
    <property type="evidence" value="ECO:0007669"/>
    <property type="project" value="TreeGrafter"/>
</dbReference>
<organism evidence="2 3">
    <name type="scientific">Cyphellophora attinorum</name>
    <dbReference type="NCBI Taxonomy" id="1664694"/>
    <lineage>
        <taxon>Eukaryota</taxon>
        <taxon>Fungi</taxon>
        <taxon>Dikarya</taxon>
        <taxon>Ascomycota</taxon>
        <taxon>Pezizomycotina</taxon>
        <taxon>Eurotiomycetes</taxon>
        <taxon>Chaetothyriomycetidae</taxon>
        <taxon>Chaetothyriales</taxon>
        <taxon>Cyphellophoraceae</taxon>
        <taxon>Cyphellophora</taxon>
    </lineage>
</organism>
<keyword evidence="3" id="KW-1185">Reference proteome</keyword>
<reference evidence="2 3" key="1">
    <citation type="submission" date="2015-06" db="EMBL/GenBank/DDBJ databases">
        <title>Draft genome of the ant-associated black yeast Phialophora attae CBS 131958.</title>
        <authorList>
            <person name="Moreno L.F."/>
            <person name="Stielow B.J."/>
            <person name="de Hoog S."/>
            <person name="Vicente V.A."/>
            <person name="Weiss V.A."/>
            <person name="de Vries M."/>
            <person name="Cruz L.M."/>
            <person name="Souza E.M."/>
        </authorList>
    </citation>
    <scope>NUCLEOTIDE SEQUENCE [LARGE SCALE GENOMIC DNA]</scope>
    <source>
        <strain evidence="2 3">CBS 131958</strain>
    </source>
</reference>
<dbReference type="InterPro" id="IPR000073">
    <property type="entry name" value="AB_hydrolase_1"/>
</dbReference>
<accession>A0A0N0NIW4</accession>
<dbReference type="InterPro" id="IPR029058">
    <property type="entry name" value="AB_hydrolase_fold"/>
</dbReference>
<dbReference type="Gene3D" id="3.40.50.1820">
    <property type="entry name" value="alpha/beta hydrolase"/>
    <property type="match status" value="1"/>
</dbReference>
<dbReference type="GeneID" id="28731153"/>
<dbReference type="Pfam" id="PF00561">
    <property type="entry name" value="Abhydrolase_1"/>
    <property type="match status" value="1"/>
</dbReference>
<dbReference type="PANTHER" id="PTHR43798">
    <property type="entry name" value="MONOACYLGLYCEROL LIPASE"/>
    <property type="match status" value="1"/>
</dbReference>
<evidence type="ECO:0000313" key="3">
    <source>
        <dbReference type="Proteomes" id="UP000038010"/>
    </source>
</evidence>
<dbReference type="EMBL" id="LFJN01000035">
    <property type="protein sequence ID" value="KPI35919.1"/>
    <property type="molecule type" value="Genomic_DNA"/>
</dbReference>
<dbReference type="STRING" id="1664694.A0A0N0NIW4"/>
<evidence type="ECO:0000259" key="1">
    <source>
        <dbReference type="Pfam" id="PF00561"/>
    </source>
</evidence>
<dbReference type="OrthoDB" id="8119704at2759"/>
<proteinExistence type="predicted"/>
<sequence length="298" mass="32350">MATHQTAKTQYVSSETTKFAYRRFGASEGVPLLFLIHFRGTMDKWDPLLINSVAKIRPVILVDYSGIGQSSGRVATSFRDSGVDIITFLSLIGVSKVDILGFSIGAFVGQMVALNADPNTLQVRKLIIAGSSASVGPDMPETKNDYQTAATAGTLEVDGFKTLFFPRNKEGEQAADSWWARVAERNESASGEKPSEWASQDLTDGGAAMQAQGTAYGAFMNAEASKGADGTYDRLSELKMPVLIAQGNDDYMFPTLNSFLFQQKVPNGHLIVYPNSGHGFLYQYAEEFAAHVNAFLDL</sequence>
<protein>
    <recommendedName>
        <fullName evidence="1">AB hydrolase-1 domain-containing protein</fullName>
    </recommendedName>
</protein>
<dbReference type="RefSeq" id="XP_017995882.1">
    <property type="nucleotide sequence ID" value="XM_018139273.1"/>
</dbReference>
<gene>
    <name evidence="2" type="ORF">AB675_10496</name>
</gene>
<comment type="caution">
    <text evidence="2">The sequence shown here is derived from an EMBL/GenBank/DDBJ whole genome shotgun (WGS) entry which is preliminary data.</text>
</comment>
<dbReference type="GO" id="GO:0016020">
    <property type="term" value="C:membrane"/>
    <property type="evidence" value="ECO:0007669"/>
    <property type="project" value="TreeGrafter"/>
</dbReference>
<dbReference type="Proteomes" id="UP000038010">
    <property type="component" value="Unassembled WGS sequence"/>
</dbReference>